<dbReference type="SUPFAM" id="SSF53067">
    <property type="entry name" value="Actin-like ATPase domain"/>
    <property type="match status" value="2"/>
</dbReference>
<name>A0A9X1XB00_9BACL</name>
<reference evidence="2" key="1">
    <citation type="submission" date="2021-09" db="EMBL/GenBank/DDBJ databases">
        <title>Genome analysis of Fictibacillus sp. KIGAM418 isolated from marine sediment.</title>
        <authorList>
            <person name="Seo M.-J."/>
            <person name="Cho E.-S."/>
            <person name="Hwang C.Y."/>
        </authorList>
    </citation>
    <scope>NUCLEOTIDE SEQUENCE</scope>
    <source>
        <strain evidence="2">KIGAM418</strain>
    </source>
</reference>
<dbReference type="InterPro" id="IPR052519">
    <property type="entry name" value="Euk-type_GlcNAc_Kinase"/>
</dbReference>
<protein>
    <submittedName>
        <fullName evidence="2">ATPase</fullName>
    </submittedName>
</protein>
<proteinExistence type="predicted"/>
<dbReference type="RefSeq" id="WP_248252906.1">
    <property type="nucleotide sequence ID" value="NZ_JAIWJX010000002.1"/>
</dbReference>
<evidence type="ECO:0000313" key="3">
    <source>
        <dbReference type="Proteomes" id="UP001139011"/>
    </source>
</evidence>
<sequence length="331" mass="35485">MGTIVMGVDGGGSKTQAVIVDQHGQIIGKGYSGCSNYQVNGIKKALTNVQEAISQAMEEAEISYSDISFVQYGLAGADREKDIRLLKSALATFPFAKWNLVCDTMEGLRLGSSSNTGVVLVCGSGTNASGRNQQGKVVQTGGFGYLYGDGAGAGGNALAIEAFRSAIRSWELREIPTILTHRVPCYFGFSSMEEMWNQFLDDGVTKVTGDLAIVLHEAAMDGDQLSIRILKQMGKELGLAASSVIKRLGSLPAPIPIILTGSVVQKGKNLYVLDSLKQIIENEGHSIQLVIPEMDPVFGAVLLARDQLGLPTSTDVLNQLEKGWKYHEERA</sequence>
<dbReference type="Pfam" id="PF01869">
    <property type="entry name" value="BcrAD_BadFG"/>
    <property type="match status" value="1"/>
</dbReference>
<comment type="caution">
    <text evidence="2">The sequence shown here is derived from an EMBL/GenBank/DDBJ whole genome shotgun (WGS) entry which is preliminary data.</text>
</comment>
<dbReference type="PANTHER" id="PTHR43190">
    <property type="entry name" value="N-ACETYL-D-GLUCOSAMINE KINASE"/>
    <property type="match status" value="1"/>
</dbReference>
<keyword evidence="3" id="KW-1185">Reference proteome</keyword>
<dbReference type="EMBL" id="JAIWJX010000002">
    <property type="protein sequence ID" value="MCK6257406.1"/>
    <property type="molecule type" value="Genomic_DNA"/>
</dbReference>
<dbReference type="AlphaFoldDB" id="A0A9X1XB00"/>
<dbReference type="InterPro" id="IPR002731">
    <property type="entry name" value="ATPase_BadF"/>
</dbReference>
<gene>
    <name evidence="2" type="ORF">LCY76_12470</name>
</gene>
<feature type="domain" description="ATPase BadF/BadG/BcrA/BcrD type" evidence="1">
    <location>
        <begin position="7"/>
        <end position="304"/>
    </location>
</feature>
<dbReference type="Proteomes" id="UP001139011">
    <property type="component" value="Unassembled WGS sequence"/>
</dbReference>
<evidence type="ECO:0000259" key="1">
    <source>
        <dbReference type="Pfam" id="PF01869"/>
    </source>
</evidence>
<dbReference type="InterPro" id="IPR043129">
    <property type="entry name" value="ATPase_NBD"/>
</dbReference>
<evidence type="ECO:0000313" key="2">
    <source>
        <dbReference type="EMBL" id="MCK6257406.1"/>
    </source>
</evidence>
<dbReference type="Gene3D" id="3.30.420.40">
    <property type="match status" value="2"/>
</dbReference>
<organism evidence="2 3">
    <name type="scientific">Fictibacillus marinisediminis</name>
    <dbReference type="NCBI Taxonomy" id="2878389"/>
    <lineage>
        <taxon>Bacteria</taxon>
        <taxon>Bacillati</taxon>
        <taxon>Bacillota</taxon>
        <taxon>Bacilli</taxon>
        <taxon>Bacillales</taxon>
        <taxon>Fictibacillaceae</taxon>
        <taxon>Fictibacillus</taxon>
    </lineage>
</organism>
<dbReference type="CDD" id="cd24007">
    <property type="entry name" value="ASKHA_NBD_eukNAGK-like"/>
    <property type="match status" value="1"/>
</dbReference>
<dbReference type="PANTHER" id="PTHR43190:SF3">
    <property type="entry name" value="N-ACETYL-D-GLUCOSAMINE KINASE"/>
    <property type="match status" value="1"/>
</dbReference>
<accession>A0A9X1XB00</accession>